<keyword evidence="14" id="KW-0732">Signal</keyword>
<comment type="caution">
    <text evidence="15">The sequence shown here is derived from an EMBL/GenBank/DDBJ whole genome shotgun (WGS) entry which is preliminary data.</text>
</comment>
<dbReference type="SUPFAM" id="SSF51445">
    <property type="entry name" value="(Trans)glycosidases"/>
    <property type="match status" value="1"/>
</dbReference>
<evidence type="ECO:0000256" key="4">
    <source>
        <dbReference type="ARBA" id="ARBA00012732"/>
    </source>
</evidence>
<evidence type="ECO:0000256" key="13">
    <source>
        <dbReference type="ARBA" id="ARBA00075474"/>
    </source>
</evidence>
<dbReference type="EC" id="3.2.1.17" evidence="4"/>
<evidence type="ECO:0000313" key="16">
    <source>
        <dbReference type="Proteomes" id="UP001174691"/>
    </source>
</evidence>
<feature type="signal peptide" evidence="14">
    <location>
        <begin position="1"/>
        <end position="21"/>
    </location>
</feature>
<evidence type="ECO:0000256" key="2">
    <source>
        <dbReference type="ARBA" id="ARBA00004613"/>
    </source>
</evidence>
<dbReference type="InterPro" id="IPR018077">
    <property type="entry name" value="Glyco_hydro_fam25_subgr"/>
</dbReference>
<feature type="chain" id="PRO_5041470761" description="N,O-diacetylmuramidase" evidence="14">
    <location>
        <begin position="22"/>
        <end position="223"/>
    </location>
</feature>
<protein>
    <recommendedName>
        <fullName evidence="12">N,O-diacetylmuramidase</fullName>
        <ecNumber evidence="4">3.2.1.17</ecNumber>
    </recommendedName>
    <alternativeName>
        <fullName evidence="13">Lysozyme CH</fullName>
    </alternativeName>
</protein>
<name>A0AA38R8M0_9PEZI</name>
<sequence length="223" mass="23533">MKSAAAAILALAATAQATVQGFDISHYQSSVNFAGAYSAGARFVIIKATEGTTYTDPAFSSHYTGATNAGFIRGGYHFAHPGETTGAAQADYFLAHGGGWSGDGITLPGMLDLESEGGATCWGLSASAMVAWIKDFSDRYHSKTGRYPMLYTNPSWWQSCTGNSNAFVSTNPLVLARYASAPGTIPGGWPYQTIWQNSDSYAYGGDSDIFNGSIDNLRKLATG</sequence>
<dbReference type="GO" id="GO:0031640">
    <property type="term" value="P:killing of cells of another organism"/>
    <property type="evidence" value="ECO:0007669"/>
    <property type="project" value="UniProtKB-KW"/>
</dbReference>
<dbReference type="InterPro" id="IPR017853">
    <property type="entry name" value="GH"/>
</dbReference>
<dbReference type="Gene3D" id="3.20.20.80">
    <property type="entry name" value="Glycosidases"/>
    <property type="match status" value="1"/>
</dbReference>
<evidence type="ECO:0000256" key="1">
    <source>
        <dbReference type="ARBA" id="ARBA00000632"/>
    </source>
</evidence>
<dbReference type="SMART" id="SM00641">
    <property type="entry name" value="Glyco_25"/>
    <property type="match status" value="1"/>
</dbReference>
<dbReference type="PROSITE" id="PS51904">
    <property type="entry name" value="GLYCOSYL_HYDROL_F25_2"/>
    <property type="match status" value="1"/>
</dbReference>
<accession>A0AA38R8M0</accession>
<organism evidence="15 16">
    <name type="scientific">Coniochaeta hoffmannii</name>
    <dbReference type="NCBI Taxonomy" id="91930"/>
    <lineage>
        <taxon>Eukaryota</taxon>
        <taxon>Fungi</taxon>
        <taxon>Dikarya</taxon>
        <taxon>Ascomycota</taxon>
        <taxon>Pezizomycotina</taxon>
        <taxon>Sordariomycetes</taxon>
        <taxon>Sordariomycetidae</taxon>
        <taxon>Coniochaetales</taxon>
        <taxon>Coniochaetaceae</taxon>
        <taxon>Coniochaeta</taxon>
    </lineage>
</organism>
<evidence type="ECO:0000256" key="8">
    <source>
        <dbReference type="ARBA" id="ARBA00022801"/>
    </source>
</evidence>
<proteinExistence type="inferred from homology"/>
<evidence type="ECO:0000256" key="5">
    <source>
        <dbReference type="ARBA" id="ARBA00022525"/>
    </source>
</evidence>
<keyword evidence="5" id="KW-0964">Secreted</keyword>
<evidence type="ECO:0000256" key="11">
    <source>
        <dbReference type="ARBA" id="ARBA00055588"/>
    </source>
</evidence>
<evidence type="ECO:0000256" key="3">
    <source>
        <dbReference type="ARBA" id="ARBA00010646"/>
    </source>
</evidence>
<dbReference type="CDD" id="cd06412">
    <property type="entry name" value="GH25_CH-type"/>
    <property type="match status" value="1"/>
</dbReference>
<dbReference type="EMBL" id="JANBVN010000256">
    <property type="protein sequence ID" value="KAJ9130751.1"/>
    <property type="molecule type" value="Genomic_DNA"/>
</dbReference>
<dbReference type="PANTHER" id="PTHR34135:SF2">
    <property type="entry name" value="LYSOZYME"/>
    <property type="match status" value="1"/>
</dbReference>
<evidence type="ECO:0000256" key="7">
    <source>
        <dbReference type="ARBA" id="ARBA00022638"/>
    </source>
</evidence>
<evidence type="ECO:0000256" key="6">
    <source>
        <dbReference type="ARBA" id="ARBA00022529"/>
    </source>
</evidence>
<keyword evidence="6" id="KW-0929">Antimicrobial</keyword>
<evidence type="ECO:0000256" key="14">
    <source>
        <dbReference type="SAM" id="SignalP"/>
    </source>
</evidence>
<gene>
    <name evidence="15" type="ORF">NKR19_g9771</name>
</gene>
<comment type="similarity">
    <text evidence="3">Belongs to the glycosyl hydrolase 25 family.</text>
</comment>
<dbReference type="PANTHER" id="PTHR34135">
    <property type="entry name" value="LYSOZYME"/>
    <property type="match status" value="1"/>
</dbReference>
<keyword evidence="10" id="KW-0326">Glycosidase</keyword>
<dbReference type="Proteomes" id="UP001174691">
    <property type="component" value="Unassembled WGS sequence"/>
</dbReference>
<dbReference type="InterPro" id="IPR002053">
    <property type="entry name" value="Glyco_hydro_25"/>
</dbReference>
<keyword evidence="8 15" id="KW-0378">Hydrolase</keyword>
<comment type="catalytic activity">
    <reaction evidence="1">
        <text>Hydrolysis of (1-&gt;4)-beta-linkages between N-acetylmuramic acid and N-acetyl-D-glucosamine residues in a peptidoglycan and between N-acetyl-D-glucosamine residues in chitodextrins.</text>
        <dbReference type="EC" id="3.2.1.17"/>
    </reaction>
</comment>
<keyword evidence="7" id="KW-0081">Bacteriolytic enzyme</keyword>
<evidence type="ECO:0000256" key="12">
    <source>
        <dbReference type="ARBA" id="ARBA00073159"/>
    </source>
</evidence>
<keyword evidence="16" id="KW-1185">Reference proteome</keyword>
<evidence type="ECO:0000256" key="10">
    <source>
        <dbReference type="ARBA" id="ARBA00023295"/>
    </source>
</evidence>
<dbReference type="GO" id="GO:0003796">
    <property type="term" value="F:lysozyme activity"/>
    <property type="evidence" value="ECO:0007669"/>
    <property type="project" value="UniProtKB-EC"/>
</dbReference>
<dbReference type="GO" id="GO:0042742">
    <property type="term" value="P:defense response to bacterium"/>
    <property type="evidence" value="ECO:0007669"/>
    <property type="project" value="UniProtKB-KW"/>
</dbReference>
<reference evidence="15" key="1">
    <citation type="submission" date="2022-07" db="EMBL/GenBank/DDBJ databases">
        <title>Fungi with potential for degradation of polypropylene.</title>
        <authorList>
            <person name="Gostincar C."/>
        </authorList>
    </citation>
    <scope>NUCLEOTIDE SEQUENCE</scope>
    <source>
        <strain evidence="15">EXF-13287</strain>
    </source>
</reference>
<dbReference type="GO" id="GO:0016998">
    <property type="term" value="P:cell wall macromolecule catabolic process"/>
    <property type="evidence" value="ECO:0007669"/>
    <property type="project" value="InterPro"/>
</dbReference>
<evidence type="ECO:0000313" key="15">
    <source>
        <dbReference type="EMBL" id="KAJ9130751.1"/>
    </source>
</evidence>
<dbReference type="Pfam" id="PF01183">
    <property type="entry name" value="Glyco_hydro_25"/>
    <property type="match status" value="1"/>
</dbReference>
<dbReference type="GO" id="GO:0009253">
    <property type="term" value="P:peptidoglycan catabolic process"/>
    <property type="evidence" value="ECO:0007669"/>
    <property type="project" value="InterPro"/>
</dbReference>
<comment type="subcellular location">
    <subcellularLocation>
        <location evidence="2">Secreted</location>
    </subcellularLocation>
</comment>
<evidence type="ECO:0000256" key="9">
    <source>
        <dbReference type="ARBA" id="ARBA00023157"/>
    </source>
</evidence>
<keyword evidence="9" id="KW-1015">Disulfide bond</keyword>
<comment type="function">
    <text evidence="11">This enzyme has both lysozyme (acetylmuramidase) and diacetylmuramidase activities.</text>
</comment>
<dbReference type="GO" id="GO:0005576">
    <property type="term" value="C:extracellular region"/>
    <property type="evidence" value="ECO:0007669"/>
    <property type="project" value="UniProtKB-SubCell"/>
</dbReference>
<dbReference type="FunFam" id="3.20.20.80:FF:000060">
    <property type="entry name" value="Lysozyme M1"/>
    <property type="match status" value="1"/>
</dbReference>
<dbReference type="GO" id="GO:0016052">
    <property type="term" value="P:carbohydrate catabolic process"/>
    <property type="evidence" value="ECO:0007669"/>
    <property type="project" value="TreeGrafter"/>
</dbReference>
<dbReference type="AlphaFoldDB" id="A0AA38R8M0"/>